<dbReference type="Proteomes" id="UP000548326">
    <property type="component" value="Unassembled WGS sequence"/>
</dbReference>
<feature type="transmembrane region" description="Helical" evidence="7">
    <location>
        <begin position="287"/>
        <end position="305"/>
    </location>
</feature>
<dbReference type="InterPro" id="IPR050171">
    <property type="entry name" value="MFS_Transporters"/>
</dbReference>
<keyword evidence="3" id="KW-1003">Cell membrane</keyword>
<evidence type="ECO:0000256" key="1">
    <source>
        <dbReference type="ARBA" id="ARBA00004651"/>
    </source>
</evidence>
<feature type="transmembrane region" description="Helical" evidence="7">
    <location>
        <begin position="149"/>
        <end position="166"/>
    </location>
</feature>
<dbReference type="AlphaFoldDB" id="A0A841J5R0"/>
<feature type="transmembrane region" description="Helical" evidence="7">
    <location>
        <begin position="21"/>
        <end position="45"/>
    </location>
</feature>
<dbReference type="PANTHER" id="PTHR23517">
    <property type="entry name" value="RESISTANCE PROTEIN MDTM, PUTATIVE-RELATED-RELATED"/>
    <property type="match status" value="1"/>
</dbReference>
<dbReference type="InterPro" id="IPR020846">
    <property type="entry name" value="MFS_dom"/>
</dbReference>
<accession>A0A841J5R0</accession>
<comment type="subcellular location">
    <subcellularLocation>
        <location evidence="1">Cell membrane</location>
        <topology evidence="1">Multi-pass membrane protein</topology>
    </subcellularLocation>
</comment>
<sequence length="411" mass="45626">MLTSVFQLYKQAYSGLSKNSWCLSIVMFINRSGTMVVPFMSIYTIQQLHFTIVQSGWVMAFFGIGAIFGAFIGGKLTDKIGFYDIQVGALLVGGMLFLVLGYQHTFLSVSIGTFVLSICNESFRPANSTAIAHYSNDENKTRSYSLNRLAVNLGWAFGGGLGGFLASFNYHLLFWVDGCTNIFAALLLLKLMPRATIQKTVKDLADKVVLSASAYKDGVYLVFIILSTLFAICFFQFFIMQPVFYKIQWHFNERFIGFLLALNGILIVLIEMVLIHKLEGKRNPLTYISVGIIIAGASFALLNLLPHAAWVAILIVVMITQGEIMSMPFMNAYWINRTTNSNRGEYAALYSMSWSAAQIIAPATGSQIIAHGGFTMLWWVLGSVCLLSSTGFFILKKLTPHTKPIIIEKAN</sequence>
<feature type="transmembrane region" description="Helical" evidence="7">
    <location>
        <begin position="347"/>
        <end position="370"/>
    </location>
</feature>
<protein>
    <submittedName>
        <fullName evidence="9">Putative MFS family arabinose efflux permease</fullName>
    </submittedName>
</protein>
<feature type="transmembrane region" description="Helical" evidence="7">
    <location>
        <begin position="376"/>
        <end position="395"/>
    </location>
</feature>
<feature type="transmembrane region" description="Helical" evidence="7">
    <location>
        <begin position="255"/>
        <end position="275"/>
    </location>
</feature>
<evidence type="ECO:0000256" key="2">
    <source>
        <dbReference type="ARBA" id="ARBA00022448"/>
    </source>
</evidence>
<feature type="transmembrane region" description="Helical" evidence="7">
    <location>
        <begin position="51"/>
        <end position="73"/>
    </location>
</feature>
<keyword evidence="2" id="KW-0813">Transport</keyword>
<feature type="transmembrane region" description="Helical" evidence="7">
    <location>
        <begin position="311"/>
        <end position="335"/>
    </location>
</feature>
<keyword evidence="5 7" id="KW-1133">Transmembrane helix</keyword>
<dbReference type="InterPro" id="IPR011701">
    <property type="entry name" value="MFS"/>
</dbReference>
<evidence type="ECO:0000313" key="9">
    <source>
        <dbReference type="EMBL" id="MBB6126060.1"/>
    </source>
</evidence>
<evidence type="ECO:0000256" key="5">
    <source>
        <dbReference type="ARBA" id="ARBA00022989"/>
    </source>
</evidence>
<comment type="caution">
    <text evidence="9">The sequence shown here is derived from an EMBL/GenBank/DDBJ whole genome shotgun (WGS) entry which is preliminary data.</text>
</comment>
<keyword evidence="4 7" id="KW-0812">Transmembrane</keyword>
<dbReference type="PROSITE" id="PS50850">
    <property type="entry name" value="MFS"/>
    <property type="match status" value="1"/>
</dbReference>
<dbReference type="PANTHER" id="PTHR23517:SF2">
    <property type="entry name" value="MULTIDRUG RESISTANCE PROTEIN MDTH"/>
    <property type="match status" value="1"/>
</dbReference>
<evidence type="ECO:0000256" key="4">
    <source>
        <dbReference type="ARBA" id="ARBA00022692"/>
    </source>
</evidence>
<proteinExistence type="predicted"/>
<evidence type="ECO:0000313" key="10">
    <source>
        <dbReference type="Proteomes" id="UP000548326"/>
    </source>
</evidence>
<dbReference type="GO" id="GO:0005886">
    <property type="term" value="C:plasma membrane"/>
    <property type="evidence" value="ECO:0007669"/>
    <property type="project" value="UniProtKB-SubCell"/>
</dbReference>
<feature type="domain" description="Major facilitator superfamily (MFS) profile" evidence="8">
    <location>
        <begin position="19"/>
        <end position="400"/>
    </location>
</feature>
<dbReference type="SUPFAM" id="SSF103473">
    <property type="entry name" value="MFS general substrate transporter"/>
    <property type="match status" value="1"/>
</dbReference>
<evidence type="ECO:0000259" key="8">
    <source>
        <dbReference type="PROSITE" id="PS50850"/>
    </source>
</evidence>
<organism evidence="9 10">
    <name type="scientific">Mucilaginibacter lappiensis</name>
    <dbReference type="NCBI Taxonomy" id="354630"/>
    <lineage>
        <taxon>Bacteria</taxon>
        <taxon>Pseudomonadati</taxon>
        <taxon>Bacteroidota</taxon>
        <taxon>Sphingobacteriia</taxon>
        <taxon>Sphingobacteriales</taxon>
        <taxon>Sphingobacteriaceae</taxon>
        <taxon>Mucilaginibacter</taxon>
    </lineage>
</organism>
<dbReference type="Gene3D" id="1.20.1250.20">
    <property type="entry name" value="MFS general substrate transporter like domains"/>
    <property type="match status" value="2"/>
</dbReference>
<gene>
    <name evidence="9" type="ORF">HDF22_000161</name>
</gene>
<name>A0A841J5R0_9SPHI</name>
<evidence type="ECO:0000256" key="7">
    <source>
        <dbReference type="SAM" id="Phobius"/>
    </source>
</evidence>
<evidence type="ECO:0000256" key="3">
    <source>
        <dbReference type="ARBA" id="ARBA00022475"/>
    </source>
</evidence>
<dbReference type="Pfam" id="PF07690">
    <property type="entry name" value="MFS_1"/>
    <property type="match status" value="1"/>
</dbReference>
<evidence type="ECO:0000256" key="6">
    <source>
        <dbReference type="ARBA" id="ARBA00023136"/>
    </source>
</evidence>
<feature type="transmembrane region" description="Helical" evidence="7">
    <location>
        <begin position="219"/>
        <end position="243"/>
    </location>
</feature>
<dbReference type="InterPro" id="IPR036259">
    <property type="entry name" value="MFS_trans_sf"/>
</dbReference>
<keyword evidence="6 7" id="KW-0472">Membrane</keyword>
<dbReference type="EMBL" id="JACHCA010000001">
    <property type="protein sequence ID" value="MBB6126060.1"/>
    <property type="molecule type" value="Genomic_DNA"/>
</dbReference>
<dbReference type="RefSeq" id="WP_183585005.1">
    <property type="nucleotide sequence ID" value="NZ_JACHCA010000001.1"/>
</dbReference>
<dbReference type="GO" id="GO:0022857">
    <property type="term" value="F:transmembrane transporter activity"/>
    <property type="evidence" value="ECO:0007669"/>
    <property type="project" value="InterPro"/>
</dbReference>
<feature type="transmembrane region" description="Helical" evidence="7">
    <location>
        <begin position="80"/>
        <end position="100"/>
    </location>
</feature>
<reference evidence="9 10" key="1">
    <citation type="submission" date="2020-08" db="EMBL/GenBank/DDBJ databases">
        <title>Genomic Encyclopedia of Type Strains, Phase IV (KMG-V): Genome sequencing to study the core and pangenomes of soil and plant-associated prokaryotes.</title>
        <authorList>
            <person name="Whitman W."/>
        </authorList>
    </citation>
    <scope>NUCLEOTIDE SEQUENCE [LARGE SCALE GENOMIC DNA]</scope>
    <source>
        <strain evidence="9 10">MP601</strain>
    </source>
</reference>